<sequence>MNDFDMSLNNESSLTAKPQELVPSAALEQTDLVSEDSSLSSNSSMLPTLEADILRYEAEELNLSNYQIESGDASSDGKHISLLGSDSNTGTATGVFNGEAGTYEVNVGFYDEDDGVSSAKVTVADDAKNFKFDKDLPGSGAVEKALTSRVTHSKIDLQPGDIFKIEGKSNSGELARFDYIEFAPMVSGSESKNQTDKETPGNTGDKSEGETPIDSSDDKNSGENTYYVSPNGSNKNPGTKNQPWKTVNHAVREDSAVKAGDTILVQPGTYTELITLEKSGNEKLGHITLKADGDVTLRDPDPKKGGFREGVIQSANQGHWIIDGFRIENTSWAGISLRDANNMIVQNNHTFETGASGIIVLPESYYKGGDAEVTSKNIKVLDNKIERANSRWTGRGDTRGTQEALSIWGVDGFEVANNIVKEATREGIDVKTGSRNGSIHNNTVTGMAKISGTPGGYNGGPAIYVEGNRADTFNIDIHSNTVYGNVSEGITIADEVPNQGDVKDIRVYNNLVYGNGKLGVNSGAGISVTSNVSDVEIINNTVAKNVQSIVIDGSDYTKGDKISGVTVRNNIFADAKFRNGLIEDAEDVVLDNNLFTDKFEELYETGNGLKNFKESNNSEVKSAGFLNSKGNDYRLSSNSPAINKGSDSIPDYAAKDKDGKKRLADKAPDIGAYEYPNSK</sequence>
<dbReference type="Gene3D" id="2.160.20.10">
    <property type="entry name" value="Single-stranded right-handed beta-helix, Pectin lyase-like"/>
    <property type="match status" value="2"/>
</dbReference>
<dbReference type="InterPro" id="IPR012334">
    <property type="entry name" value="Pectin_lyas_fold"/>
</dbReference>
<organism evidence="4 5">
    <name type="scientific">Calothrix parasitica NIES-267</name>
    <dbReference type="NCBI Taxonomy" id="1973488"/>
    <lineage>
        <taxon>Bacteria</taxon>
        <taxon>Bacillati</taxon>
        <taxon>Cyanobacteriota</taxon>
        <taxon>Cyanophyceae</taxon>
        <taxon>Nostocales</taxon>
        <taxon>Calotrichaceae</taxon>
        <taxon>Calothrix</taxon>
    </lineage>
</organism>
<dbReference type="SMART" id="SM00710">
    <property type="entry name" value="PbH1"/>
    <property type="match status" value="8"/>
</dbReference>
<dbReference type="InterPro" id="IPR006626">
    <property type="entry name" value="PbH1"/>
</dbReference>
<feature type="domain" description="Right handed beta helix" evidence="2">
    <location>
        <begin position="312"/>
        <end position="494"/>
    </location>
</feature>
<reference evidence="4 5" key="1">
    <citation type="submission" date="2017-06" db="EMBL/GenBank/DDBJ databases">
        <title>Genome sequencing of cyanobaciteial culture collection at National Institute for Environmental Studies (NIES).</title>
        <authorList>
            <person name="Hirose Y."/>
            <person name="Shimura Y."/>
            <person name="Fujisawa T."/>
            <person name="Nakamura Y."/>
            <person name="Kawachi M."/>
        </authorList>
    </citation>
    <scope>NUCLEOTIDE SEQUENCE [LARGE SCALE GENOMIC DNA]</scope>
    <source>
        <strain evidence="4 5">NIES-267</strain>
    </source>
</reference>
<feature type="compositionally biased region" description="Basic and acidic residues" evidence="1">
    <location>
        <begin position="653"/>
        <end position="668"/>
    </location>
</feature>
<protein>
    <submittedName>
        <fullName evidence="4">G-D-S-L family lipolytic protein</fullName>
    </submittedName>
</protein>
<name>A0A1Z4M1U7_9CYAN</name>
<dbReference type="Proteomes" id="UP000218418">
    <property type="component" value="Chromosome"/>
</dbReference>
<dbReference type="Pfam" id="PF13229">
    <property type="entry name" value="Beta_helix"/>
    <property type="match status" value="1"/>
</dbReference>
<evidence type="ECO:0000313" key="4">
    <source>
        <dbReference type="EMBL" id="BAY87474.1"/>
    </source>
</evidence>
<evidence type="ECO:0000256" key="1">
    <source>
        <dbReference type="SAM" id="MobiDB-lite"/>
    </source>
</evidence>
<feature type="compositionally biased region" description="Basic and acidic residues" evidence="1">
    <location>
        <begin position="193"/>
        <end position="209"/>
    </location>
</feature>
<feature type="region of interest" description="Disordered" evidence="1">
    <location>
        <begin position="187"/>
        <end position="244"/>
    </location>
</feature>
<dbReference type="SUPFAM" id="SSF51126">
    <property type="entry name" value="Pectin lyase-like"/>
    <property type="match status" value="2"/>
</dbReference>
<evidence type="ECO:0000313" key="5">
    <source>
        <dbReference type="Proteomes" id="UP000218418"/>
    </source>
</evidence>
<dbReference type="Gene3D" id="2.60.120.260">
    <property type="entry name" value="Galactose-binding domain-like"/>
    <property type="match status" value="1"/>
</dbReference>
<dbReference type="InterPro" id="IPR059226">
    <property type="entry name" value="Choice_anch_Q_dom"/>
</dbReference>
<dbReference type="PANTHER" id="PTHR36453">
    <property type="entry name" value="SECRETED PROTEIN-RELATED"/>
    <property type="match status" value="1"/>
</dbReference>
<dbReference type="NCBIfam" id="NF041518">
    <property type="entry name" value="choice_anch_Q"/>
    <property type="match status" value="1"/>
</dbReference>
<dbReference type="EMBL" id="AP018227">
    <property type="protein sequence ID" value="BAY87474.1"/>
    <property type="molecule type" value="Genomic_DNA"/>
</dbReference>
<feature type="compositionally biased region" description="Polar residues" evidence="1">
    <location>
        <begin position="7"/>
        <end position="16"/>
    </location>
</feature>
<feature type="domain" description="Pel9A-like right handed beta-helix region" evidence="3">
    <location>
        <begin position="223"/>
        <end position="271"/>
    </location>
</feature>
<dbReference type="InterPro" id="IPR039448">
    <property type="entry name" value="Beta_helix"/>
</dbReference>
<dbReference type="InterPro" id="IPR011050">
    <property type="entry name" value="Pectin_lyase_fold/virulence"/>
</dbReference>
<proteinExistence type="predicted"/>
<evidence type="ECO:0000259" key="3">
    <source>
        <dbReference type="Pfam" id="PF22842"/>
    </source>
</evidence>
<dbReference type="PANTHER" id="PTHR36453:SF1">
    <property type="entry name" value="RIGHT HANDED BETA HELIX DOMAIN-CONTAINING PROTEIN"/>
    <property type="match status" value="1"/>
</dbReference>
<keyword evidence="5" id="KW-1185">Reference proteome</keyword>
<feature type="region of interest" description="Disordered" evidence="1">
    <location>
        <begin position="1"/>
        <end position="43"/>
    </location>
</feature>
<dbReference type="Pfam" id="PF22842">
    <property type="entry name" value="Pel9A-like_beta_helix"/>
    <property type="match status" value="1"/>
</dbReference>
<gene>
    <name evidence="4" type="ORF">NIES267_69960</name>
</gene>
<accession>A0A1Z4M1U7</accession>
<dbReference type="InterPro" id="IPR053868">
    <property type="entry name" value="Pel9A-like_beta_helix"/>
</dbReference>
<evidence type="ECO:0000259" key="2">
    <source>
        <dbReference type="Pfam" id="PF13229"/>
    </source>
</evidence>
<feature type="region of interest" description="Disordered" evidence="1">
    <location>
        <begin position="636"/>
        <end position="679"/>
    </location>
</feature>
<feature type="compositionally biased region" description="Polar residues" evidence="1">
    <location>
        <begin position="222"/>
        <end position="244"/>
    </location>
</feature>
<dbReference type="AlphaFoldDB" id="A0A1Z4M1U7"/>